<organism evidence="1 2">
    <name type="scientific">Desulfocucumis palustris</name>
    <dbReference type="NCBI Taxonomy" id="1898651"/>
    <lineage>
        <taxon>Bacteria</taxon>
        <taxon>Bacillati</taxon>
        <taxon>Bacillota</taxon>
        <taxon>Clostridia</taxon>
        <taxon>Eubacteriales</taxon>
        <taxon>Desulfocucumaceae</taxon>
        <taxon>Desulfocucumis</taxon>
    </lineage>
</organism>
<evidence type="ECO:0000313" key="1">
    <source>
        <dbReference type="EMBL" id="GBF32980.1"/>
    </source>
</evidence>
<accession>A0A2L2XA82</accession>
<keyword evidence="2" id="KW-1185">Reference proteome</keyword>
<sequence>MDWNRILIMTFRRNYMTNIEIENRCQISSQLAKTVIILKIS</sequence>
<protein>
    <submittedName>
        <fullName evidence="1">Uncharacterized protein</fullName>
    </submittedName>
</protein>
<dbReference type="EMBL" id="BFAV01000071">
    <property type="protein sequence ID" value="GBF32980.1"/>
    <property type="molecule type" value="Genomic_DNA"/>
</dbReference>
<comment type="caution">
    <text evidence="1">The sequence shown here is derived from an EMBL/GenBank/DDBJ whole genome shotgun (WGS) entry which is preliminary data.</text>
</comment>
<proteinExistence type="predicted"/>
<evidence type="ECO:0000313" key="2">
    <source>
        <dbReference type="Proteomes" id="UP000239549"/>
    </source>
</evidence>
<gene>
    <name evidence="1" type="ORF">DCCM_2077</name>
</gene>
<dbReference type="AlphaFoldDB" id="A0A2L2XA82"/>
<dbReference type="Proteomes" id="UP000239549">
    <property type="component" value="Unassembled WGS sequence"/>
</dbReference>
<reference evidence="2" key="1">
    <citation type="submission" date="2018-02" db="EMBL/GenBank/DDBJ databases">
        <title>Genome sequence of Desulfocucumis palustris strain NAW-5.</title>
        <authorList>
            <person name="Watanabe M."/>
            <person name="Kojima H."/>
            <person name="Fukui M."/>
        </authorList>
    </citation>
    <scope>NUCLEOTIDE SEQUENCE [LARGE SCALE GENOMIC DNA]</scope>
    <source>
        <strain evidence="2">NAW-5</strain>
    </source>
</reference>
<name>A0A2L2XA82_9FIRM</name>